<proteinExistence type="predicted"/>
<protein>
    <submittedName>
        <fullName evidence="16">Extended synaptotagmin-2 isoform X2</fullName>
    </submittedName>
</protein>
<evidence type="ECO:0000313" key="16">
    <source>
        <dbReference type="RefSeq" id="XP_026289951.1"/>
    </source>
</evidence>
<feature type="compositionally biased region" description="Low complexity" evidence="11">
    <location>
        <begin position="608"/>
        <end position="617"/>
    </location>
</feature>
<dbReference type="GO" id="GO:0031210">
    <property type="term" value="F:phosphatidylcholine binding"/>
    <property type="evidence" value="ECO:0007669"/>
    <property type="project" value="TreeGrafter"/>
</dbReference>
<evidence type="ECO:0000256" key="12">
    <source>
        <dbReference type="SAM" id="Phobius"/>
    </source>
</evidence>
<reference evidence="16" key="1">
    <citation type="submission" date="2025-08" db="UniProtKB">
        <authorList>
            <consortium name="RefSeq"/>
        </authorList>
    </citation>
    <scope>IDENTIFICATION</scope>
    <source>
        <tissue evidence="16">Whole organism</tissue>
    </source>
</reference>
<dbReference type="CDD" id="cd21670">
    <property type="entry name" value="SMP_ESyt"/>
    <property type="match status" value="1"/>
</dbReference>
<keyword evidence="7 12" id="KW-1133">Transmembrane helix</keyword>
<accession>A0A6J1TGJ3</accession>
<comment type="subcellular location">
    <subcellularLocation>
        <location evidence="1">Membrane</location>
    </subcellularLocation>
</comment>
<dbReference type="SUPFAM" id="SSF49562">
    <property type="entry name" value="C2 domain (Calcium/lipid-binding domain, CaLB)"/>
    <property type="match status" value="3"/>
</dbReference>
<dbReference type="PROSITE" id="PS51847">
    <property type="entry name" value="SMP"/>
    <property type="match status" value="1"/>
</dbReference>
<feature type="domain" description="C2" evidence="13">
    <location>
        <begin position="278"/>
        <end position="405"/>
    </location>
</feature>
<dbReference type="InterPro" id="IPR037749">
    <property type="entry name" value="Ext_Synaptotagmin_C2B"/>
</dbReference>
<organism evidence="15 16">
    <name type="scientific">Frankliniella occidentalis</name>
    <name type="common">Western flower thrips</name>
    <name type="synonym">Euthrips occidentalis</name>
    <dbReference type="NCBI Taxonomy" id="133901"/>
    <lineage>
        <taxon>Eukaryota</taxon>
        <taxon>Metazoa</taxon>
        <taxon>Ecdysozoa</taxon>
        <taxon>Arthropoda</taxon>
        <taxon>Hexapoda</taxon>
        <taxon>Insecta</taxon>
        <taxon>Pterygota</taxon>
        <taxon>Neoptera</taxon>
        <taxon>Paraneoptera</taxon>
        <taxon>Thysanoptera</taxon>
        <taxon>Terebrantia</taxon>
        <taxon>Thripoidea</taxon>
        <taxon>Thripidae</taxon>
        <taxon>Frankliniella</taxon>
    </lineage>
</organism>
<keyword evidence="8" id="KW-0445">Lipid transport</keyword>
<keyword evidence="3 12" id="KW-0812">Transmembrane</keyword>
<keyword evidence="6" id="KW-0106">Calcium</keyword>
<evidence type="ECO:0000256" key="9">
    <source>
        <dbReference type="ARBA" id="ARBA00023121"/>
    </source>
</evidence>
<evidence type="ECO:0000256" key="2">
    <source>
        <dbReference type="ARBA" id="ARBA00022448"/>
    </source>
</evidence>
<dbReference type="PANTHER" id="PTHR45761:SF1">
    <property type="entry name" value="EXTENDED SYNAPTOTAGMIN-LIKE PROTEIN 2, ISOFORM C"/>
    <property type="match status" value="1"/>
</dbReference>
<dbReference type="PROSITE" id="PS50004">
    <property type="entry name" value="C2"/>
    <property type="match status" value="3"/>
</dbReference>
<keyword evidence="4" id="KW-0479">Metal-binding</keyword>
<keyword evidence="15" id="KW-1185">Reference proteome</keyword>
<dbReference type="FunFam" id="2.60.40.150:FF:000093">
    <property type="entry name" value="Extended synaptotagmin 3"/>
    <property type="match status" value="1"/>
</dbReference>
<evidence type="ECO:0000256" key="11">
    <source>
        <dbReference type="SAM" id="MobiDB-lite"/>
    </source>
</evidence>
<feature type="compositionally biased region" description="Polar residues" evidence="11">
    <location>
        <begin position="660"/>
        <end position="685"/>
    </location>
</feature>
<dbReference type="GO" id="GO:0035091">
    <property type="term" value="F:phosphatidylinositol binding"/>
    <property type="evidence" value="ECO:0007669"/>
    <property type="project" value="TreeGrafter"/>
</dbReference>
<dbReference type="GO" id="GO:0006869">
    <property type="term" value="P:lipid transport"/>
    <property type="evidence" value="ECO:0007669"/>
    <property type="project" value="UniProtKB-KW"/>
</dbReference>
<dbReference type="GeneID" id="113214700"/>
<dbReference type="RefSeq" id="XP_026289951.1">
    <property type="nucleotide sequence ID" value="XM_026434166.2"/>
</dbReference>
<dbReference type="Pfam" id="PF17047">
    <property type="entry name" value="SMP_LBD"/>
    <property type="match status" value="1"/>
</dbReference>
<keyword evidence="9" id="KW-0446">Lipid-binding</keyword>
<gene>
    <name evidence="16" type="primary">LOC113214700</name>
</gene>
<keyword evidence="2" id="KW-0813">Transport</keyword>
<evidence type="ECO:0000256" key="4">
    <source>
        <dbReference type="ARBA" id="ARBA00022723"/>
    </source>
</evidence>
<dbReference type="GO" id="GO:0061817">
    <property type="term" value="P:endoplasmic reticulum-plasma membrane tethering"/>
    <property type="evidence" value="ECO:0007669"/>
    <property type="project" value="InterPro"/>
</dbReference>
<feature type="domain" description="C2" evidence="13">
    <location>
        <begin position="689"/>
        <end position="812"/>
    </location>
</feature>
<keyword evidence="10 12" id="KW-0472">Membrane</keyword>
<dbReference type="InterPro" id="IPR037752">
    <property type="entry name" value="C2C_KIAA1228"/>
</dbReference>
<dbReference type="InterPro" id="IPR035892">
    <property type="entry name" value="C2_domain_sf"/>
</dbReference>
<dbReference type="Gene3D" id="2.60.40.150">
    <property type="entry name" value="C2 domain"/>
    <property type="match status" value="3"/>
</dbReference>
<keyword evidence="5" id="KW-0677">Repeat</keyword>
<dbReference type="PANTHER" id="PTHR45761">
    <property type="entry name" value="EXTENDED SYNAPTOTAGMIN-LIKE PROTEIN 2, ISOFORM C"/>
    <property type="match status" value="1"/>
</dbReference>
<dbReference type="AlphaFoldDB" id="A0A6J1TGJ3"/>
<evidence type="ECO:0000259" key="14">
    <source>
        <dbReference type="PROSITE" id="PS51847"/>
    </source>
</evidence>
<evidence type="ECO:0000259" key="13">
    <source>
        <dbReference type="PROSITE" id="PS50004"/>
    </source>
</evidence>
<dbReference type="InterPro" id="IPR051634">
    <property type="entry name" value="Extended_Synaptotagmin"/>
</dbReference>
<dbReference type="InterPro" id="IPR000008">
    <property type="entry name" value="C2_dom"/>
</dbReference>
<dbReference type="CTD" id="57488"/>
<dbReference type="GO" id="GO:0005544">
    <property type="term" value="F:calcium-dependent phospholipid binding"/>
    <property type="evidence" value="ECO:0007669"/>
    <property type="project" value="TreeGrafter"/>
</dbReference>
<dbReference type="Proteomes" id="UP000504606">
    <property type="component" value="Unplaced"/>
</dbReference>
<dbReference type="SMART" id="SM00239">
    <property type="entry name" value="C2"/>
    <property type="match status" value="3"/>
</dbReference>
<name>A0A6J1TGJ3_FRAOC</name>
<sequence length="822" mass="91109">MVVPSKPESNNGSNPNPVVRRSSSPGVLSILYSVTKKVGTVAIVYLLGYYNISVAWLIGPVILSVVRDEWKKTSDARRALAKAAAMSNEKEVIIARIDELPAWVYFPDVERAEWVNRIVRQLWPNANHYARDLLRTVIEPNIRNALAAFKLPGFKFDKMILGTIPFRVGGVKVYDHNVSRNEIIMDLDFFYAGDCDISFTLSGIPGGIKDFQLHGMLRVVMKPLIQTIPLVGGLQLFFLNNPTIDFNLVGAADVLDVPGVSDILRRIIVEQVAALMVLPNKLPITLSDVVPAHILKTPEPEGVLRVHVVEAKELMKMDIGVLGKGKSDPYAIITVGAQQFRTQIINNTVSPKWDYWCECEVYAPRAQTVTVLLFDKDDSRKDEKLGRASVEVSTVVKKGELDIWLTLEEAKHGMVHLRLSWHTLTDDLQALPLALAETQQLRVTSMSTAILMVYLDSAKNLPDARPGRRPDPIATLGVGKDTQSTHGIFRTDSPVWERGFTFLVKNPETDSFTLKVTDQKTNNDIGRLEYHLAKLLTSENLELSDQPLLLQHSGPISRVRLSLRLRILKHYDPEIDGPLLEGDDDAVDGSSISSKRESPKALSKQFSRGDSVRSVGGQSVGGQSVGGKSVGGSSVSSVQPSKDKLSTQTSVQEEAENFSEELSTPLESTNNATVLHRTPSATSSAGEAGLGRIQMTLRYAVPRQRLVVVIHKVANLPSKDPNSIPDPYVKLYLLPERSKESKRKTEVMKDNCNPTYDETFEYIISLGDINSRQLEVTVVTKKTWFQSQSPVMGQVILNLGDLDLVKGFTAWYDLMPETERDS</sequence>
<feature type="region of interest" description="Disordered" evidence="11">
    <location>
        <begin position="1"/>
        <end position="20"/>
    </location>
</feature>
<evidence type="ECO:0000256" key="1">
    <source>
        <dbReference type="ARBA" id="ARBA00004370"/>
    </source>
</evidence>
<dbReference type="GO" id="GO:0008429">
    <property type="term" value="F:phosphatidylethanolamine binding"/>
    <property type="evidence" value="ECO:0007669"/>
    <property type="project" value="TreeGrafter"/>
</dbReference>
<feature type="region of interest" description="Disordered" evidence="11">
    <location>
        <begin position="574"/>
        <end position="687"/>
    </location>
</feature>
<evidence type="ECO:0000256" key="7">
    <source>
        <dbReference type="ARBA" id="ARBA00022989"/>
    </source>
</evidence>
<feature type="transmembrane region" description="Helical" evidence="12">
    <location>
        <begin position="42"/>
        <end position="66"/>
    </location>
</feature>
<feature type="compositionally biased region" description="Polar residues" evidence="11">
    <location>
        <begin position="7"/>
        <end position="20"/>
    </location>
</feature>
<dbReference type="InterPro" id="IPR039010">
    <property type="entry name" value="Synaptotagmin_SMP"/>
</dbReference>
<evidence type="ECO:0000256" key="10">
    <source>
        <dbReference type="ARBA" id="ARBA00023136"/>
    </source>
</evidence>
<dbReference type="CDD" id="cd04050">
    <property type="entry name" value="C2B_Synaptotagmin-like"/>
    <property type="match status" value="1"/>
</dbReference>
<dbReference type="Pfam" id="PF00168">
    <property type="entry name" value="C2"/>
    <property type="match status" value="3"/>
</dbReference>
<dbReference type="CDD" id="cd04030">
    <property type="entry name" value="C2C_KIAA1228"/>
    <property type="match status" value="1"/>
</dbReference>
<dbReference type="GO" id="GO:0005509">
    <property type="term" value="F:calcium ion binding"/>
    <property type="evidence" value="ECO:0007669"/>
    <property type="project" value="TreeGrafter"/>
</dbReference>
<feature type="domain" description="C2" evidence="13">
    <location>
        <begin position="427"/>
        <end position="545"/>
    </location>
</feature>
<evidence type="ECO:0000256" key="5">
    <source>
        <dbReference type="ARBA" id="ARBA00022737"/>
    </source>
</evidence>
<feature type="domain" description="SMP-LTD" evidence="14">
    <location>
        <begin position="108"/>
        <end position="287"/>
    </location>
</feature>
<feature type="compositionally biased region" description="Gly residues" evidence="11">
    <location>
        <begin position="618"/>
        <end position="630"/>
    </location>
</feature>
<evidence type="ECO:0000256" key="3">
    <source>
        <dbReference type="ARBA" id="ARBA00022692"/>
    </source>
</evidence>
<evidence type="ECO:0000313" key="15">
    <source>
        <dbReference type="Proteomes" id="UP000504606"/>
    </source>
</evidence>
<dbReference type="FunFam" id="2.60.40.150:FF:000155">
    <property type="entry name" value="extended synaptotagmin-2 isoform X1"/>
    <property type="match status" value="1"/>
</dbReference>
<evidence type="ECO:0000256" key="6">
    <source>
        <dbReference type="ARBA" id="ARBA00022837"/>
    </source>
</evidence>
<dbReference type="InterPro" id="IPR031468">
    <property type="entry name" value="SMP_LBD"/>
</dbReference>
<dbReference type="GO" id="GO:0005789">
    <property type="term" value="C:endoplasmic reticulum membrane"/>
    <property type="evidence" value="ECO:0007669"/>
    <property type="project" value="TreeGrafter"/>
</dbReference>
<evidence type="ECO:0000256" key="8">
    <source>
        <dbReference type="ARBA" id="ARBA00023055"/>
    </source>
</evidence>